<proteinExistence type="inferred from homology"/>
<evidence type="ECO:0000256" key="1">
    <source>
        <dbReference type="ARBA" id="ARBA00022729"/>
    </source>
</evidence>
<dbReference type="Proteomes" id="UP000198916">
    <property type="component" value="Unassembled WGS sequence"/>
</dbReference>
<dbReference type="PANTHER" id="PTHR30069">
    <property type="entry name" value="TONB-DEPENDENT OUTER MEMBRANE RECEPTOR"/>
    <property type="match status" value="1"/>
</dbReference>
<dbReference type="SUPFAM" id="SSF49464">
    <property type="entry name" value="Carboxypeptidase regulatory domain-like"/>
    <property type="match status" value="1"/>
</dbReference>
<dbReference type="Pfam" id="PF07715">
    <property type="entry name" value="Plug"/>
    <property type="match status" value="1"/>
</dbReference>
<keyword evidence="1 3" id="KW-0732">Signal</keyword>
<evidence type="ECO:0000259" key="4">
    <source>
        <dbReference type="Pfam" id="PF07715"/>
    </source>
</evidence>
<keyword evidence="6" id="KW-1185">Reference proteome</keyword>
<evidence type="ECO:0000313" key="6">
    <source>
        <dbReference type="Proteomes" id="UP000198916"/>
    </source>
</evidence>
<protein>
    <submittedName>
        <fullName evidence="5">TonB-linked outer membrane protein, SusC/RagA family</fullName>
    </submittedName>
</protein>
<feature type="signal peptide" evidence="3">
    <location>
        <begin position="1"/>
        <end position="20"/>
    </location>
</feature>
<keyword evidence="2" id="KW-0812">Transmembrane</keyword>
<dbReference type="NCBIfam" id="TIGR04056">
    <property type="entry name" value="OMP_RagA_SusC"/>
    <property type="match status" value="1"/>
</dbReference>
<feature type="chain" id="PRO_5011697440" evidence="3">
    <location>
        <begin position="21"/>
        <end position="1046"/>
    </location>
</feature>
<dbReference type="EMBL" id="FNZR01000007">
    <property type="protein sequence ID" value="SEL60985.1"/>
    <property type="molecule type" value="Genomic_DNA"/>
</dbReference>
<comment type="similarity">
    <text evidence="2">Belongs to the TonB-dependent receptor family.</text>
</comment>
<dbReference type="SUPFAM" id="SSF56935">
    <property type="entry name" value="Porins"/>
    <property type="match status" value="1"/>
</dbReference>
<dbReference type="InterPro" id="IPR008969">
    <property type="entry name" value="CarboxyPept-like_regulatory"/>
</dbReference>
<evidence type="ECO:0000256" key="2">
    <source>
        <dbReference type="PROSITE-ProRule" id="PRU01360"/>
    </source>
</evidence>
<dbReference type="InterPro" id="IPR023997">
    <property type="entry name" value="TonB-dep_OMP_SusC/RagA_CS"/>
</dbReference>
<dbReference type="Gene3D" id="2.60.40.1120">
    <property type="entry name" value="Carboxypeptidase-like, regulatory domain"/>
    <property type="match status" value="1"/>
</dbReference>
<gene>
    <name evidence="5" type="ORF">SAMN05421740_107181</name>
</gene>
<dbReference type="Pfam" id="PF13715">
    <property type="entry name" value="CarbopepD_reg_2"/>
    <property type="match status" value="1"/>
</dbReference>
<dbReference type="InterPro" id="IPR012910">
    <property type="entry name" value="Plug_dom"/>
</dbReference>
<dbReference type="GO" id="GO:0015344">
    <property type="term" value="F:siderophore uptake transmembrane transporter activity"/>
    <property type="evidence" value="ECO:0007669"/>
    <property type="project" value="TreeGrafter"/>
</dbReference>
<evidence type="ECO:0000313" key="5">
    <source>
        <dbReference type="EMBL" id="SEL60985.1"/>
    </source>
</evidence>
<reference evidence="6" key="1">
    <citation type="submission" date="2016-10" db="EMBL/GenBank/DDBJ databases">
        <authorList>
            <person name="Varghese N."/>
            <person name="Submissions S."/>
        </authorList>
    </citation>
    <scope>NUCLEOTIDE SEQUENCE [LARGE SCALE GENOMIC DNA]</scope>
    <source>
        <strain evidence="6">Jip14</strain>
    </source>
</reference>
<organism evidence="5 6">
    <name type="scientific">Parapedobacter koreensis</name>
    <dbReference type="NCBI Taxonomy" id="332977"/>
    <lineage>
        <taxon>Bacteria</taxon>
        <taxon>Pseudomonadati</taxon>
        <taxon>Bacteroidota</taxon>
        <taxon>Sphingobacteriia</taxon>
        <taxon>Sphingobacteriales</taxon>
        <taxon>Sphingobacteriaceae</taxon>
        <taxon>Parapedobacter</taxon>
    </lineage>
</organism>
<dbReference type="PANTHER" id="PTHR30069:SF29">
    <property type="entry name" value="HEMOGLOBIN AND HEMOGLOBIN-HAPTOGLOBIN-BINDING PROTEIN 1-RELATED"/>
    <property type="match status" value="1"/>
</dbReference>
<dbReference type="InterPro" id="IPR037066">
    <property type="entry name" value="Plug_dom_sf"/>
</dbReference>
<name>A0A1H7RLH3_9SPHI</name>
<dbReference type="OrthoDB" id="9768177at2"/>
<keyword evidence="2" id="KW-0813">Transport</keyword>
<dbReference type="PROSITE" id="PS52016">
    <property type="entry name" value="TONB_DEPENDENT_REC_3"/>
    <property type="match status" value="1"/>
</dbReference>
<accession>A0A1H7RLH3</accession>
<dbReference type="GO" id="GO:0044718">
    <property type="term" value="P:siderophore transmembrane transport"/>
    <property type="evidence" value="ECO:0007669"/>
    <property type="project" value="TreeGrafter"/>
</dbReference>
<keyword evidence="2" id="KW-0998">Cell outer membrane</keyword>
<dbReference type="Gene3D" id="2.170.130.10">
    <property type="entry name" value="TonB-dependent receptor, plug domain"/>
    <property type="match status" value="1"/>
</dbReference>
<dbReference type="AlphaFoldDB" id="A0A1H7RLH3"/>
<keyword evidence="2" id="KW-0472">Membrane</keyword>
<dbReference type="STRING" id="332977.SAMN05421740_107181"/>
<dbReference type="GO" id="GO:0009279">
    <property type="term" value="C:cell outer membrane"/>
    <property type="evidence" value="ECO:0007669"/>
    <property type="project" value="UniProtKB-SubCell"/>
</dbReference>
<sequence>MSKALLVALLWCVGLSIAMAQTRSITGTVRDAADQSPIGGATIRVLSSQRTTSSGADGMFSIEVASGSDSLLVFFLGYEDARVAVGSTQNTVSIALTPSSESLDEVVVTGFGLTQKKESLTGSISVIGAEDISRSLASTTSGALVGKIPGLNFRQNDGRPGATTNIQIRNMGTPLYVIDGVQKDAEQFNNLDFNDIESISVLKDASAAIYGVRAANGVIVVTTKRGRQNTKNTISLTSNYGFQNLSTFPKPADAATYVENYIQSETVQGATNYRYDADDLAKWRQGTERGYVPFDWYDYIWETSPQVYLNANVSGGSDKINYYFSLGHLNQNDVIVNYGGFKRTNVQMGITSDISDRFRVGVTFNARHQQKLNPGVPGGDDLWLPRFGTFRNLPTVRPFANDNPEYPTLTSNDPGTNFGWLTYDLSGKFQDTKRVAQLNFDASYDIIDGLTARALVGYFFENQRLDNHEFTYKLYNYDEATDTYPVIFENNNPWRERRMGHKEEMTSNVQLNYVKSFGDHNLALVGGVETILRKEPTTWVHSIPTSNALGLIDYETMDTYDDVGENPQARVGYIGKVNYDYAGKYLIEFIGRYDGSWKFPPNDRWGFFPGVTGGWVASEESFWKDSKLGSVVNYLKLRGSYGLVGDDNTPGYNPFDYMSGYNYKRYRNANGDWVNVASSVIDGAYVVGTQPRGLPVTTLSWLRARMANIGFDAGFLRNRLTTTVEFFQRKRTGLPAARYDVLLPNEVGFGLPNENLNSDMHRGYEVAVRWNDRAGELTYSLAGNVTFSRFYDWERYKPRFSNSWDVYRNSIVERFGYLNWGLQSDGQFQSWEEIASWPIDNDRQGNRTLRPGDVKYKDLNGDGVINGLDERPIGYRQDSTPALNFGLNFSFAYKGFDLSLDFSGGGMFTFYKEWEMRNPFHDGGNNPQYYFDDAWGLSDIWDANSELIPGKYPMPLIGNSAHSNYWNSDFWKQSIRYIKLRNLDFGYSLPARILEPLSITGVRVYFSGQNLYTLTNLIGIDPEMDSTNGLGYPTYRIMNFGLNVRF</sequence>
<feature type="domain" description="TonB-dependent receptor plug" evidence="4">
    <location>
        <begin position="117"/>
        <end position="218"/>
    </location>
</feature>
<evidence type="ECO:0000256" key="3">
    <source>
        <dbReference type="SAM" id="SignalP"/>
    </source>
</evidence>
<dbReference type="NCBIfam" id="TIGR04057">
    <property type="entry name" value="SusC_RagA_signa"/>
    <property type="match status" value="1"/>
</dbReference>
<keyword evidence="2" id="KW-1134">Transmembrane beta strand</keyword>
<dbReference type="InterPro" id="IPR039426">
    <property type="entry name" value="TonB-dep_rcpt-like"/>
</dbReference>
<dbReference type="RefSeq" id="WP_090607168.1">
    <property type="nucleotide sequence ID" value="NZ_FNZR01000007.1"/>
</dbReference>
<dbReference type="InterPro" id="IPR023996">
    <property type="entry name" value="TonB-dep_OMP_SusC/RagA"/>
</dbReference>
<comment type="subcellular location">
    <subcellularLocation>
        <location evidence="2">Cell outer membrane</location>
        <topology evidence="2">Multi-pass membrane protein</topology>
    </subcellularLocation>
</comment>